<protein>
    <submittedName>
        <fullName evidence="1">Head fiber protein</fullName>
    </submittedName>
</protein>
<dbReference type="EMBL" id="OY978775">
    <property type="protein sequence ID" value="CAK6595662.1"/>
    <property type="molecule type" value="Genomic_DNA"/>
</dbReference>
<dbReference type="Proteomes" id="UP001497582">
    <property type="component" value="Chromosome"/>
</dbReference>
<sequence length="61" mass="6059">MPLVKLVKAEAPVLGEATETSIGGVLKATAVPDPASTSAEDLAVTLQALLDALRDSGAIAT</sequence>
<gene>
    <name evidence="1" type="ORF">K25PH129C1_LOCUS8</name>
</gene>
<organism evidence="1 2">
    <name type="scientific">Klebsiella phage vB_Kpn_K25PH129C1</name>
    <dbReference type="NCBI Taxonomy" id="3071630"/>
    <lineage>
        <taxon>Viruses</taxon>
        <taxon>Duplodnaviria</taxon>
        <taxon>Heunggongvirae</taxon>
        <taxon>Uroviricota</taxon>
        <taxon>Caudoviricetes</taxon>
        <taxon>Autographivirales</taxon>
        <taxon>Autoscriptoviridae</taxon>
        <taxon>Slopekvirinae</taxon>
        <taxon>Drulisvirus</taxon>
        <taxon>Drulisvirus K25PH129C1</taxon>
    </lineage>
</organism>
<keyword evidence="2" id="KW-1185">Reference proteome</keyword>
<reference evidence="1 2" key="1">
    <citation type="submission" date="2023-10" db="EMBL/GenBank/DDBJ databases">
        <authorList>
            <person name="Robby Concha-Eloko"/>
            <person name="Pilar Barberan- Martinez"/>
            <person name="Rafael Sanjuan"/>
            <person name="Pilar Domingo-Calap"/>
        </authorList>
    </citation>
    <scope>NUCLEOTIDE SEQUENCE [LARGE SCALE GENOMIC DNA]</scope>
</reference>
<proteinExistence type="predicted"/>
<evidence type="ECO:0000313" key="2">
    <source>
        <dbReference type="Proteomes" id="UP001497582"/>
    </source>
</evidence>
<dbReference type="Gene3D" id="6.10.140.1630">
    <property type="match status" value="1"/>
</dbReference>
<name>A0AAV1MB25_9CAUD</name>
<accession>A0AAV1MB25</accession>
<evidence type="ECO:0000313" key="1">
    <source>
        <dbReference type="EMBL" id="CAK6595662.1"/>
    </source>
</evidence>